<name>A0ABD2Q1R4_9PLAT</name>
<comment type="caution">
    <text evidence="2">The sequence shown here is derived from an EMBL/GenBank/DDBJ whole genome shotgun (WGS) entry which is preliminary data.</text>
</comment>
<dbReference type="AlphaFoldDB" id="A0ABD2Q1R4"/>
<evidence type="ECO:0000313" key="3">
    <source>
        <dbReference type="Proteomes" id="UP001626550"/>
    </source>
</evidence>
<organism evidence="2 3">
    <name type="scientific">Cichlidogyrus casuarinus</name>
    <dbReference type="NCBI Taxonomy" id="1844966"/>
    <lineage>
        <taxon>Eukaryota</taxon>
        <taxon>Metazoa</taxon>
        <taxon>Spiralia</taxon>
        <taxon>Lophotrochozoa</taxon>
        <taxon>Platyhelminthes</taxon>
        <taxon>Monogenea</taxon>
        <taxon>Monopisthocotylea</taxon>
        <taxon>Dactylogyridea</taxon>
        <taxon>Ancyrocephalidae</taxon>
        <taxon>Cichlidogyrus</taxon>
    </lineage>
</organism>
<sequence length="212" mass="23811">MDTSAEQKDGLFRSINRSKFPFVSSLFEGDGLVQCQRCDIYLLRSCLTSHFDRWHHNCRAEDSPIKILPYHAERSFPLAISSEPLPVSVLSKSKLQRTSKRVKRLLAEPDRIPKVRIVKKDGLRSVRSAEWVDSPSSAGAATSEQSDEEQLCIDPREFELPPPPRPLLPAAPPSSQNLSCISHCCVLQASGEQCHNTILCNVHSLEQKRRVP</sequence>
<dbReference type="Proteomes" id="UP001626550">
    <property type="component" value="Unassembled WGS sequence"/>
</dbReference>
<evidence type="ECO:0000313" key="2">
    <source>
        <dbReference type="EMBL" id="KAL3313559.1"/>
    </source>
</evidence>
<gene>
    <name evidence="2" type="ORF">Ciccas_007837</name>
</gene>
<accession>A0ABD2Q1R4</accession>
<feature type="domain" description="SCA7" evidence="1">
    <location>
        <begin position="171"/>
        <end position="212"/>
    </location>
</feature>
<proteinExistence type="predicted"/>
<dbReference type="EMBL" id="JBJKFK010001269">
    <property type="protein sequence ID" value="KAL3313559.1"/>
    <property type="molecule type" value="Genomic_DNA"/>
</dbReference>
<keyword evidence="3" id="KW-1185">Reference proteome</keyword>
<dbReference type="Pfam" id="PF08313">
    <property type="entry name" value="SCA7"/>
    <property type="match status" value="1"/>
</dbReference>
<dbReference type="PROSITE" id="PS51505">
    <property type="entry name" value="SCA7"/>
    <property type="match status" value="1"/>
</dbReference>
<evidence type="ECO:0000259" key="1">
    <source>
        <dbReference type="PROSITE" id="PS51505"/>
    </source>
</evidence>
<reference evidence="2 3" key="1">
    <citation type="submission" date="2024-11" db="EMBL/GenBank/DDBJ databases">
        <title>Adaptive evolution of stress response genes in parasites aligns with host niche diversity.</title>
        <authorList>
            <person name="Hahn C."/>
            <person name="Resl P."/>
        </authorList>
    </citation>
    <scope>NUCLEOTIDE SEQUENCE [LARGE SCALE GENOMIC DNA]</scope>
    <source>
        <strain evidence="2">EGGRZ-B1_66</strain>
        <tissue evidence="2">Body</tissue>
    </source>
</reference>
<dbReference type="InterPro" id="IPR013243">
    <property type="entry name" value="SCA7_dom"/>
</dbReference>
<feature type="non-terminal residue" evidence="2">
    <location>
        <position position="212"/>
    </location>
</feature>
<protein>
    <recommendedName>
        <fullName evidence="1">SCA7 domain-containing protein</fullName>
    </recommendedName>
</protein>